<proteinExistence type="predicted"/>
<evidence type="ECO:0000313" key="3">
    <source>
        <dbReference type="Proteomes" id="UP000031512"/>
    </source>
</evidence>
<dbReference type="Proteomes" id="UP000031512">
    <property type="component" value="Unassembled WGS sequence"/>
</dbReference>
<feature type="region of interest" description="Disordered" evidence="1">
    <location>
        <begin position="53"/>
        <end position="113"/>
    </location>
</feature>
<dbReference type="RefSeq" id="XP_004832943.1">
    <property type="nucleotide sequence ID" value="XM_004832886.1"/>
</dbReference>
<dbReference type="eggNOG" id="KOG2654">
    <property type="taxonomic scope" value="Eukaryota"/>
</dbReference>
<name>L1LDQ8_THEEQ</name>
<comment type="caution">
    <text evidence="2">The sequence shown here is derived from an EMBL/GenBank/DDBJ whole genome shotgun (WGS) entry which is preliminary data.</text>
</comment>
<organism evidence="2 3">
    <name type="scientific">Theileria equi strain WA</name>
    <dbReference type="NCBI Taxonomy" id="1537102"/>
    <lineage>
        <taxon>Eukaryota</taxon>
        <taxon>Sar</taxon>
        <taxon>Alveolata</taxon>
        <taxon>Apicomplexa</taxon>
        <taxon>Aconoidasida</taxon>
        <taxon>Piroplasmida</taxon>
        <taxon>Theileriidae</taxon>
        <taxon>Theileria</taxon>
    </lineage>
</organism>
<dbReference type="STRING" id="1537102.L1LDQ8"/>
<gene>
    <name evidence="2" type="ORF">BEWA_035270</name>
</gene>
<reference evidence="2 3" key="1">
    <citation type="journal article" date="2012" name="BMC Genomics">
        <title>Comparative genomic analysis and phylogenetic position of Theileria equi.</title>
        <authorList>
            <person name="Kappmeyer L.S."/>
            <person name="Thiagarajan M."/>
            <person name="Herndon D.R."/>
            <person name="Ramsay J.D."/>
            <person name="Caler E."/>
            <person name="Djikeng A."/>
            <person name="Gillespie J.J."/>
            <person name="Lau A.O."/>
            <person name="Roalson E.H."/>
            <person name="Silva J.C."/>
            <person name="Silva M.G."/>
            <person name="Suarez C.E."/>
            <person name="Ueti M.W."/>
            <person name="Nene V.M."/>
            <person name="Mealey R.H."/>
            <person name="Knowles D.P."/>
            <person name="Brayton K.A."/>
        </authorList>
    </citation>
    <scope>NUCLEOTIDE SEQUENCE [LARGE SCALE GENOMIC DNA]</scope>
    <source>
        <strain evidence="2 3">WA</strain>
    </source>
</reference>
<dbReference type="VEuPathDB" id="PiroplasmaDB:BEWA_035270"/>
<evidence type="ECO:0000313" key="2">
    <source>
        <dbReference type="EMBL" id="EKX73491.1"/>
    </source>
</evidence>
<accession>L1LDQ8</accession>
<dbReference type="EMBL" id="ACOU01000002">
    <property type="protein sequence ID" value="EKX73491.1"/>
    <property type="molecule type" value="Genomic_DNA"/>
</dbReference>
<dbReference type="AlphaFoldDB" id="L1LDQ8"/>
<sequence>MKRHGKATNVTVLEEDDFKYVPKKKTELFEEVHYEFREDSEDEGPVIVNADEFNRALPQERPKSPSPPRRTVVESDDEEIVYRDKSGRRITKEQWLLNQKKGKSKKDEPKQVC</sequence>
<evidence type="ECO:0000256" key="1">
    <source>
        <dbReference type="SAM" id="MobiDB-lite"/>
    </source>
</evidence>
<protein>
    <submittedName>
        <fullName evidence="2">Uncharacterized protein</fullName>
    </submittedName>
</protein>
<dbReference type="OrthoDB" id="360851at2759"/>
<dbReference type="GeneID" id="15807895"/>
<feature type="compositionally biased region" description="Basic and acidic residues" evidence="1">
    <location>
        <begin position="80"/>
        <end position="92"/>
    </location>
</feature>
<dbReference type="KEGG" id="beq:BEWA_035270"/>
<keyword evidence="3" id="KW-1185">Reference proteome</keyword>
<feature type="compositionally biased region" description="Basic and acidic residues" evidence="1">
    <location>
        <begin position="53"/>
        <end position="63"/>
    </location>
</feature>